<protein>
    <submittedName>
        <fullName evidence="10">Replication protein A 70 kDa DNA-binding subunit C-like</fullName>
    </submittedName>
</protein>
<proteinExistence type="inferred from homology"/>
<feature type="domain" description="Replication protein A 70 kDa DNA-binding subunit B/D first OB fold" evidence="7">
    <location>
        <begin position="6"/>
        <end position="115"/>
    </location>
</feature>
<evidence type="ECO:0000313" key="10">
    <source>
        <dbReference type="EMBL" id="KAF7807996.1"/>
    </source>
</evidence>
<dbReference type="CDD" id="cd04481">
    <property type="entry name" value="RPA1_DBD_B_like"/>
    <property type="match status" value="1"/>
</dbReference>
<dbReference type="InterPro" id="IPR003871">
    <property type="entry name" value="RFA1B/D_OB_1st"/>
</dbReference>
<evidence type="ECO:0000256" key="3">
    <source>
        <dbReference type="ARBA" id="ARBA00022771"/>
    </source>
</evidence>
<feature type="domain" description="Replication factor A C-terminal" evidence="8">
    <location>
        <begin position="301"/>
        <end position="428"/>
    </location>
</feature>
<dbReference type="InterPro" id="IPR047192">
    <property type="entry name" value="Euk_RPA1_DBD_C"/>
</dbReference>
<dbReference type="Pfam" id="PF02721">
    <property type="entry name" value="DUF223"/>
    <property type="match status" value="1"/>
</dbReference>
<dbReference type="InterPro" id="IPR031657">
    <property type="entry name" value="REPA_OB_2"/>
</dbReference>
<evidence type="ECO:0000256" key="2">
    <source>
        <dbReference type="ARBA" id="ARBA00022723"/>
    </source>
</evidence>
<keyword evidence="11" id="KW-1185">Reference proteome</keyword>
<evidence type="ECO:0000256" key="6">
    <source>
        <dbReference type="SAM" id="MobiDB-lite"/>
    </source>
</evidence>
<dbReference type="PANTHER" id="PTHR47165:SF4">
    <property type="entry name" value="OS03G0429900 PROTEIN"/>
    <property type="match status" value="1"/>
</dbReference>
<dbReference type="EMBL" id="JAAIUW010000012">
    <property type="protein sequence ID" value="KAF7807996.1"/>
    <property type="molecule type" value="Genomic_DNA"/>
</dbReference>
<dbReference type="Pfam" id="PF16900">
    <property type="entry name" value="REPA_OB_2"/>
    <property type="match status" value="1"/>
</dbReference>
<keyword evidence="5 10" id="KW-0238">DNA-binding</keyword>
<dbReference type="GO" id="GO:0003677">
    <property type="term" value="F:DNA binding"/>
    <property type="evidence" value="ECO:0007669"/>
    <property type="project" value="UniProtKB-KW"/>
</dbReference>
<dbReference type="Proteomes" id="UP000634136">
    <property type="component" value="Unassembled WGS sequence"/>
</dbReference>
<dbReference type="SUPFAM" id="SSF50249">
    <property type="entry name" value="Nucleic acid-binding proteins"/>
    <property type="match status" value="3"/>
</dbReference>
<evidence type="ECO:0000256" key="4">
    <source>
        <dbReference type="ARBA" id="ARBA00022833"/>
    </source>
</evidence>
<evidence type="ECO:0000259" key="8">
    <source>
        <dbReference type="Pfam" id="PF08646"/>
    </source>
</evidence>
<evidence type="ECO:0000259" key="7">
    <source>
        <dbReference type="Pfam" id="PF02721"/>
    </source>
</evidence>
<organism evidence="10 11">
    <name type="scientific">Senna tora</name>
    <dbReference type="NCBI Taxonomy" id="362788"/>
    <lineage>
        <taxon>Eukaryota</taxon>
        <taxon>Viridiplantae</taxon>
        <taxon>Streptophyta</taxon>
        <taxon>Embryophyta</taxon>
        <taxon>Tracheophyta</taxon>
        <taxon>Spermatophyta</taxon>
        <taxon>Magnoliopsida</taxon>
        <taxon>eudicotyledons</taxon>
        <taxon>Gunneridae</taxon>
        <taxon>Pentapetalae</taxon>
        <taxon>rosids</taxon>
        <taxon>fabids</taxon>
        <taxon>Fabales</taxon>
        <taxon>Fabaceae</taxon>
        <taxon>Caesalpinioideae</taxon>
        <taxon>Cassia clade</taxon>
        <taxon>Senna</taxon>
    </lineage>
</organism>
<reference evidence="10" key="1">
    <citation type="submission" date="2020-09" db="EMBL/GenBank/DDBJ databases">
        <title>Genome-Enabled Discovery of Anthraquinone Biosynthesis in Senna tora.</title>
        <authorList>
            <person name="Kang S.-H."/>
            <person name="Pandey R.P."/>
            <person name="Lee C.-M."/>
            <person name="Sim J.-S."/>
            <person name="Jeong J.-T."/>
            <person name="Choi B.-S."/>
            <person name="Jung M."/>
            <person name="Ginzburg D."/>
            <person name="Zhao K."/>
            <person name="Won S.Y."/>
            <person name="Oh T.-J."/>
            <person name="Yu Y."/>
            <person name="Kim N.-H."/>
            <person name="Lee O.R."/>
            <person name="Lee T.-H."/>
            <person name="Bashyal P."/>
            <person name="Kim T.-S."/>
            <person name="Lee W.-H."/>
            <person name="Kawkins C."/>
            <person name="Kim C.-K."/>
            <person name="Kim J.S."/>
            <person name="Ahn B.O."/>
            <person name="Rhee S.Y."/>
            <person name="Sohng J.K."/>
        </authorList>
    </citation>
    <scope>NUCLEOTIDE SEQUENCE</scope>
    <source>
        <tissue evidence="10">Leaf</tissue>
    </source>
</reference>
<comment type="similarity">
    <text evidence="1">Belongs to the replication factor A protein 1 family.</text>
</comment>
<evidence type="ECO:0000313" key="11">
    <source>
        <dbReference type="Proteomes" id="UP000634136"/>
    </source>
</evidence>
<keyword evidence="3" id="KW-0863">Zinc-finger</keyword>
<accession>A0A834W6U7</accession>
<dbReference type="InterPro" id="IPR012340">
    <property type="entry name" value="NA-bd_OB-fold"/>
</dbReference>
<evidence type="ECO:0000256" key="1">
    <source>
        <dbReference type="ARBA" id="ARBA00005690"/>
    </source>
</evidence>
<comment type="caution">
    <text evidence="10">The sequence shown here is derived from an EMBL/GenBank/DDBJ whole genome shotgun (WGS) entry which is preliminary data.</text>
</comment>
<name>A0A834W6U7_9FABA</name>
<evidence type="ECO:0000256" key="5">
    <source>
        <dbReference type="ARBA" id="ARBA00023125"/>
    </source>
</evidence>
<dbReference type="AlphaFoldDB" id="A0A834W6U7"/>
<gene>
    <name evidence="10" type="ORF">G2W53_040157</name>
</gene>
<dbReference type="OrthoDB" id="1750540at2759"/>
<feature type="compositionally biased region" description="Low complexity" evidence="6">
    <location>
        <begin position="554"/>
        <end position="563"/>
    </location>
</feature>
<dbReference type="CDD" id="cd04476">
    <property type="entry name" value="RPA1_DBD_C"/>
    <property type="match status" value="1"/>
</dbReference>
<feature type="region of interest" description="Disordered" evidence="6">
    <location>
        <begin position="484"/>
        <end position="569"/>
    </location>
</feature>
<dbReference type="Pfam" id="PF08646">
    <property type="entry name" value="Rep_fac-A_C"/>
    <property type="match status" value="1"/>
</dbReference>
<dbReference type="PANTHER" id="PTHR47165">
    <property type="entry name" value="OS03G0429900 PROTEIN"/>
    <property type="match status" value="1"/>
</dbReference>
<dbReference type="GO" id="GO:0008270">
    <property type="term" value="F:zinc ion binding"/>
    <property type="evidence" value="ECO:0007669"/>
    <property type="project" value="UniProtKB-KW"/>
</dbReference>
<dbReference type="CDD" id="cd04480">
    <property type="entry name" value="RPA1_DBD_A_like"/>
    <property type="match status" value="1"/>
</dbReference>
<keyword evidence="2" id="KW-0479">Metal-binding</keyword>
<dbReference type="Gene3D" id="2.40.50.140">
    <property type="entry name" value="Nucleic acid-binding proteins"/>
    <property type="match status" value="3"/>
</dbReference>
<dbReference type="InterPro" id="IPR013955">
    <property type="entry name" value="Rep_factor-A_C"/>
</dbReference>
<sequence>MASRNQPISSLNPMQHRDTTVKVRVVRLWCVLPYSSNTSKPNPGDVAIQIVLCDSENCTIGASVPSMYLNKFKGAFVEGGVYFISRFGDGGSRGNFRITTHVFKINFQFGTSVMPTVDDPNIHKFGFDWVTAESIASGNADEKTQVDIIGLLTNIGDVIQSSKDDASSKRVTIEIEDRARSRVSATLWGRYCDQIEKFMNKHKEGPVVIALQYCKTKVFNGHRSLSNSMHATRVLSNEDLKDFRGLHDQVSGTNLKSPLIGSSSSSVKYVSRYADPFNSVSLSCISELLLSVDESVHCIIGSVLKVNTDKAWFYNSCTKCKRKVEEDGESFYCNYCSAPMSTAIPRFRIEMVVIDDSALANFTVFDRDAANFLGLTAEFMKNKAEKVDDDSMHSLAEFDKFLGIRFVFKVGVKLATWSPTPLLTIQAMSWDQDLIKKLSTDSALDVVATEHFGDTNICSSNSQDVTGVEVSSQNLTPNVEVVKNNIDNETANPRYDVEGRSLSFSEEVTSEDRVTTSSSMGNSSEETANPRYDVEGRSLSFSEEVTSEDRVTTSSSMGNSSEDSNNKRRAYDFNEVNTVSLDVIKKVKLEKL</sequence>
<keyword evidence="4" id="KW-0862">Zinc</keyword>
<feature type="domain" description="Replication protein A OB" evidence="9">
    <location>
        <begin position="139"/>
        <end position="229"/>
    </location>
</feature>
<evidence type="ECO:0000259" key="9">
    <source>
        <dbReference type="Pfam" id="PF16900"/>
    </source>
</evidence>
<feature type="compositionally biased region" description="Polar residues" evidence="6">
    <location>
        <begin position="515"/>
        <end position="527"/>
    </location>
</feature>